<dbReference type="KEGG" id="proo:MJB10_19170"/>
<evidence type="ECO:0000313" key="3">
    <source>
        <dbReference type="Proteomes" id="UP001304650"/>
    </source>
</evidence>
<dbReference type="SUPFAM" id="SSF55781">
    <property type="entry name" value="GAF domain-like"/>
    <property type="match status" value="1"/>
</dbReference>
<gene>
    <name evidence="2" type="ORF">MJB10_19170</name>
</gene>
<dbReference type="RefSeq" id="WP_314797298.1">
    <property type="nucleotide sequence ID" value="NZ_CP130319.1"/>
</dbReference>
<dbReference type="Gene3D" id="3.30.450.40">
    <property type="match status" value="1"/>
</dbReference>
<name>A0AA96LLB9_9BACL</name>
<protein>
    <submittedName>
        <fullName evidence="2">GAF domain-containing protein</fullName>
    </submittedName>
</protein>
<proteinExistence type="predicted"/>
<dbReference type="AlphaFoldDB" id="A0AA96LLB9"/>
<sequence length="168" mass="19264">MEQEHTTINPRLKKDLEPEEMLRVIFDYAAKIANERTLDKVLMLMADMGREMIVSDRCTVWLLDTQKNELWSKVAHGLDEIRIPSSAGLVGYAVTNDQAVFIHDAYTNEEYKSYLQNGALRTDQQTGYRTKALMVIPFRNSQGEIMGLTKLLISLPQPSNFLIKIWSI</sequence>
<keyword evidence="3" id="KW-1185">Reference proteome</keyword>
<dbReference type="Pfam" id="PF01590">
    <property type="entry name" value="GAF"/>
    <property type="match status" value="1"/>
</dbReference>
<reference evidence="2" key="1">
    <citation type="submission" date="2022-02" db="EMBL/GenBank/DDBJ databases">
        <title>Paenibacillus sp. MBLB1832 Whole Genome Shotgun Sequencing.</title>
        <authorList>
            <person name="Hwang C.Y."/>
            <person name="Cho E.-S."/>
            <person name="Seo M.-J."/>
        </authorList>
    </citation>
    <scope>NUCLEOTIDE SEQUENCE</scope>
    <source>
        <strain evidence="2">MBLB1832</strain>
    </source>
</reference>
<evidence type="ECO:0000313" key="2">
    <source>
        <dbReference type="EMBL" id="WNR43216.1"/>
    </source>
</evidence>
<evidence type="ECO:0000259" key="1">
    <source>
        <dbReference type="Pfam" id="PF01590"/>
    </source>
</evidence>
<organism evidence="2 3">
    <name type="scientific">Paenibacillus roseopurpureus</name>
    <dbReference type="NCBI Taxonomy" id="2918901"/>
    <lineage>
        <taxon>Bacteria</taxon>
        <taxon>Bacillati</taxon>
        <taxon>Bacillota</taxon>
        <taxon>Bacilli</taxon>
        <taxon>Bacillales</taxon>
        <taxon>Paenibacillaceae</taxon>
        <taxon>Paenibacillus</taxon>
    </lineage>
</organism>
<feature type="domain" description="GAF" evidence="1">
    <location>
        <begin position="38"/>
        <end position="149"/>
    </location>
</feature>
<dbReference type="InterPro" id="IPR003018">
    <property type="entry name" value="GAF"/>
</dbReference>
<dbReference type="EMBL" id="CP130319">
    <property type="protein sequence ID" value="WNR43216.1"/>
    <property type="molecule type" value="Genomic_DNA"/>
</dbReference>
<dbReference type="Proteomes" id="UP001304650">
    <property type="component" value="Chromosome"/>
</dbReference>
<dbReference type="InterPro" id="IPR029016">
    <property type="entry name" value="GAF-like_dom_sf"/>
</dbReference>
<accession>A0AA96LLB9</accession>